<protein>
    <submittedName>
        <fullName evidence="1">Uncharacterized protein SAMT0066</fullName>
    </submittedName>
</protein>
<name>Q1RR20_STRA7</name>
<gene>
    <name evidence="1" type="ORF">SAMT0066</name>
</gene>
<proteinExistence type="predicted"/>
<dbReference type="EMBL" id="AJ937741">
    <property type="protein sequence ID" value="CAI78269.1"/>
    <property type="molecule type" value="Genomic_DNA"/>
</dbReference>
<dbReference type="AlphaFoldDB" id="Q1RR20"/>
<reference evidence="1" key="1">
    <citation type="journal article" date="2006" name="J. Bacteriol.">
        <title>Intraspecific variability of the terminal inverted repeats of the linear chromosome of Streptomyces ambofaciens.</title>
        <authorList>
            <person name="Choulet F."/>
            <person name="Gallois A."/>
            <person name="Aigle B."/>
            <person name="Mangenot S."/>
            <person name="Gerbaud C."/>
            <person name="Truong C."/>
            <person name="Francou F.X."/>
            <person name="Borges F."/>
            <person name="Fourrier C."/>
            <person name="Guerineau M."/>
            <person name="Decaris B."/>
            <person name="Barbe V."/>
            <person name="Pernodet J.L."/>
            <person name="Leblond P."/>
        </authorList>
    </citation>
    <scope>NUCLEOTIDE SEQUENCE</scope>
    <source>
        <strain evidence="1">ATCC 23877</strain>
    </source>
</reference>
<accession>Q1RR20</accession>
<sequence>MPRRRPVAQPAPVSDLIMQYLTDPESAPTVEGVLASLRKLASYLPEE</sequence>
<dbReference type="EMBL" id="AJ937740">
    <property type="protein sequence ID" value="CAI77995.1"/>
    <property type="molecule type" value="Genomic_DNA"/>
</dbReference>
<organism evidence="1">
    <name type="scientific">Streptomyces ambofaciens (strain ATCC 23877 / 3486 / DSM 40053 / JCM 4204 / NBRC 12836 / NRRL B-2516)</name>
    <dbReference type="NCBI Taxonomy" id="278992"/>
    <lineage>
        <taxon>Bacteria</taxon>
        <taxon>Bacillati</taxon>
        <taxon>Actinomycetota</taxon>
        <taxon>Actinomycetes</taxon>
        <taxon>Kitasatosporales</taxon>
        <taxon>Streptomycetaceae</taxon>
        <taxon>Streptomyces</taxon>
    </lineage>
</organism>
<evidence type="ECO:0000313" key="1">
    <source>
        <dbReference type="EMBL" id="CAI78269.1"/>
    </source>
</evidence>